<evidence type="ECO:0000256" key="5">
    <source>
        <dbReference type="ARBA" id="ARBA00042398"/>
    </source>
</evidence>
<evidence type="ECO:0000256" key="11">
    <source>
        <dbReference type="ARBA" id="ARBA00049015"/>
    </source>
</evidence>
<keyword evidence="12" id="KW-0460">Magnesium</keyword>
<evidence type="ECO:0000256" key="12">
    <source>
        <dbReference type="PIRSR" id="PIRSR605502-1"/>
    </source>
</evidence>
<feature type="binding site" evidence="12">
    <location>
        <position position="139"/>
    </location>
    <ligand>
        <name>Mg(2+)</name>
        <dbReference type="ChEBI" id="CHEBI:18420"/>
        <label>1</label>
    </ligand>
</feature>
<evidence type="ECO:0000256" key="4">
    <source>
        <dbReference type="ARBA" id="ARBA00041057"/>
    </source>
</evidence>
<evidence type="ECO:0000256" key="8">
    <source>
        <dbReference type="ARBA" id="ARBA00042850"/>
    </source>
</evidence>
<feature type="binding site" evidence="12">
    <location>
        <position position="138"/>
    </location>
    <ligand>
        <name>Mg(2+)</name>
        <dbReference type="ChEBI" id="CHEBI:18420"/>
        <label>1</label>
    </ligand>
</feature>
<sequence length="281" mass="31374">MSFGGGTNNDFSSGLQTSQKSSEGPGLNVFDPIQEEPFRSKFLDLLRNYYRGTEFINFSIFKHDDCDNRKKANDKIEGKVEFSSPAEDRAFGVIFGMAIGDAMGGRLEFQPVRYHKITLKDMGNGPGGAFQLQPGQWTDDSSMGFCLADSLIWNKGWNPHDCMQRFVAWVHLGYNNAFRFDDQRGFKCSVGLGGNISMSMDNYIRTPERYTTAGDKNTSGNGSVMRLAAVPIYYHNDIDEGMKIASLQSKTTHQGDEAAECCRLLTFIIVKCIKGEKIKEV</sequence>
<dbReference type="Pfam" id="PF03747">
    <property type="entry name" value="ADP_ribosyl_GH"/>
    <property type="match status" value="1"/>
</dbReference>
<feature type="binding site" evidence="12">
    <location>
        <position position="140"/>
    </location>
    <ligand>
        <name>Mg(2+)</name>
        <dbReference type="ChEBI" id="CHEBI:18420"/>
        <label>1</label>
    </ligand>
</feature>
<dbReference type="PANTHER" id="PTHR16222">
    <property type="entry name" value="ADP-RIBOSYLGLYCOHYDROLASE"/>
    <property type="match status" value="1"/>
</dbReference>
<dbReference type="Gene3D" id="1.10.4080.10">
    <property type="entry name" value="ADP-ribosylation/Crystallin J1"/>
    <property type="match status" value="1"/>
</dbReference>
<evidence type="ECO:0000256" key="13">
    <source>
        <dbReference type="SAM" id="MobiDB-lite"/>
    </source>
</evidence>
<dbReference type="AlphaFoldDB" id="R4V1L3"/>
<dbReference type="GO" id="GO:0046872">
    <property type="term" value="F:metal ion binding"/>
    <property type="evidence" value="ECO:0007669"/>
    <property type="project" value="UniProtKB-KW"/>
</dbReference>
<comment type="cofactor">
    <cofactor evidence="12">
        <name>Mg(2+)</name>
        <dbReference type="ChEBI" id="CHEBI:18420"/>
    </cofactor>
    <text evidence="12">Binds 2 magnesium ions per subunit.</text>
</comment>
<evidence type="ECO:0000256" key="1">
    <source>
        <dbReference type="ARBA" id="ARBA00010702"/>
    </source>
</evidence>
<dbReference type="EMBL" id="KC740733">
    <property type="protein sequence ID" value="AGM32557.1"/>
    <property type="molecule type" value="mRNA"/>
</dbReference>
<dbReference type="InterPro" id="IPR005502">
    <property type="entry name" value="Ribosyl_crysJ1"/>
</dbReference>
<dbReference type="EC" id="3.2.1.143" evidence="2"/>
<reference evidence="14" key="1">
    <citation type="submission" date="2013-03" db="EMBL/GenBank/DDBJ databases">
        <title>Immune-Related transcriptome of Coptotermes formosanus Shiraki workers: the defense mechanism.</title>
        <authorList>
            <person name="Hussain A."/>
            <person name="Li Y.F."/>
            <person name="Wen S.Y."/>
        </authorList>
    </citation>
    <scope>NUCLEOTIDE SEQUENCE</scope>
</reference>
<evidence type="ECO:0000256" key="2">
    <source>
        <dbReference type="ARBA" id="ARBA00012255"/>
    </source>
</evidence>
<feature type="compositionally biased region" description="Polar residues" evidence="13">
    <location>
        <begin position="8"/>
        <end position="22"/>
    </location>
</feature>
<dbReference type="InterPro" id="IPR036705">
    <property type="entry name" value="Ribosyl_crysJ1_sf"/>
</dbReference>
<dbReference type="GO" id="GO:0004649">
    <property type="term" value="F:poly(ADP-ribose) glycohydrolase activity"/>
    <property type="evidence" value="ECO:0007669"/>
    <property type="project" value="UniProtKB-EC"/>
</dbReference>
<accession>R4V1L3</accession>
<keyword evidence="12" id="KW-0479">Metal-binding</keyword>
<evidence type="ECO:0000256" key="7">
    <source>
        <dbReference type="ARBA" id="ARBA00042722"/>
    </source>
</evidence>
<comment type="similarity">
    <text evidence="1">Belongs to the ADP-ribosylglycohydrolase family.</text>
</comment>
<name>R4V1L3_COPFO</name>
<dbReference type="InterPro" id="IPR050792">
    <property type="entry name" value="ADP-ribosylglycohydrolase"/>
</dbReference>
<evidence type="ECO:0000256" key="3">
    <source>
        <dbReference type="ARBA" id="ARBA00022801"/>
    </source>
</evidence>
<evidence type="ECO:0000256" key="6">
    <source>
        <dbReference type="ARBA" id="ARBA00042471"/>
    </source>
</evidence>
<keyword evidence="3 14" id="KW-0378">Hydrolase</keyword>
<evidence type="ECO:0000313" key="14">
    <source>
        <dbReference type="EMBL" id="AGM32557.1"/>
    </source>
</evidence>
<feature type="region of interest" description="Disordered" evidence="13">
    <location>
        <begin position="1"/>
        <end position="32"/>
    </location>
</feature>
<feature type="non-terminal residue" evidence="14">
    <location>
        <position position="281"/>
    </location>
</feature>
<proteinExistence type="evidence at transcript level"/>
<protein>
    <recommendedName>
        <fullName evidence="4">ADP-ribosylhydrolase ARH3</fullName>
        <ecNumber evidence="2">3.2.1.143</ecNumber>
    </recommendedName>
    <alternativeName>
        <fullName evidence="5">ADP-ribose glycohydrolase ARH3</fullName>
    </alternativeName>
    <alternativeName>
        <fullName evidence="6">ADP-ribosylhydrolase 3</fullName>
    </alternativeName>
    <alternativeName>
        <fullName evidence="9">O-acetyl-ADP-ribose deacetylase ARH3</fullName>
    </alternativeName>
    <alternativeName>
        <fullName evidence="10">Poly(ADP-ribose) glycohydrolase ARH3</fullName>
    </alternativeName>
    <alternativeName>
        <fullName evidence="8">[Protein ADP-ribosylarginine] hydrolase-like protein 2</fullName>
    </alternativeName>
    <alternativeName>
        <fullName evidence="7">[Protein ADP-ribosylserine] hydrolase</fullName>
    </alternativeName>
</protein>
<organism evidence="14">
    <name type="scientific">Coptotermes formosanus</name>
    <name type="common">Formosan subterranean termite</name>
    <dbReference type="NCBI Taxonomy" id="36987"/>
    <lineage>
        <taxon>Eukaryota</taxon>
        <taxon>Metazoa</taxon>
        <taxon>Ecdysozoa</taxon>
        <taxon>Arthropoda</taxon>
        <taxon>Hexapoda</taxon>
        <taxon>Insecta</taxon>
        <taxon>Pterygota</taxon>
        <taxon>Neoptera</taxon>
        <taxon>Polyneoptera</taxon>
        <taxon>Dictyoptera</taxon>
        <taxon>Blattodea</taxon>
        <taxon>Blattoidea</taxon>
        <taxon>Termitoidae</taxon>
        <taxon>Rhinotermitidae</taxon>
        <taxon>Coptotermes</taxon>
    </lineage>
</organism>
<comment type="catalytic activity">
    <reaction evidence="11">
        <text>alpha-NAD(+) + H2O = ADP-D-ribose + nicotinamide + H(+)</text>
        <dbReference type="Rhea" id="RHEA:68792"/>
        <dbReference type="ChEBI" id="CHEBI:15377"/>
        <dbReference type="ChEBI" id="CHEBI:15378"/>
        <dbReference type="ChEBI" id="CHEBI:17154"/>
        <dbReference type="ChEBI" id="CHEBI:57967"/>
        <dbReference type="ChEBI" id="CHEBI:77017"/>
    </reaction>
</comment>
<evidence type="ECO:0000256" key="10">
    <source>
        <dbReference type="ARBA" id="ARBA00043193"/>
    </source>
</evidence>
<dbReference type="PANTHER" id="PTHR16222:SF24">
    <property type="entry name" value="ADP-RIBOSYLHYDROLASE ARH3"/>
    <property type="match status" value="1"/>
</dbReference>
<dbReference type="SUPFAM" id="SSF101478">
    <property type="entry name" value="ADP-ribosylglycohydrolase"/>
    <property type="match status" value="1"/>
</dbReference>
<evidence type="ECO:0000256" key="9">
    <source>
        <dbReference type="ARBA" id="ARBA00043187"/>
    </source>
</evidence>